<gene>
    <name evidence="1" type="ORF">DERYTH_LOCUS17817</name>
</gene>
<organism evidence="1 2">
    <name type="scientific">Dentiscutata erythropus</name>
    <dbReference type="NCBI Taxonomy" id="1348616"/>
    <lineage>
        <taxon>Eukaryota</taxon>
        <taxon>Fungi</taxon>
        <taxon>Fungi incertae sedis</taxon>
        <taxon>Mucoromycota</taxon>
        <taxon>Glomeromycotina</taxon>
        <taxon>Glomeromycetes</taxon>
        <taxon>Diversisporales</taxon>
        <taxon>Gigasporaceae</taxon>
        <taxon>Dentiscutata</taxon>
    </lineage>
</organism>
<comment type="caution">
    <text evidence="1">The sequence shown here is derived from an EMBL/GenBank/DDBJ whole genome shotgun (WGS) entry which is preliminary data.</text>
</comment>
<proteinExistence type="predicted"/>
<sequence>MSNNNFILLQDQENSILQEQEKFILYSIIEFSSDEEILSKYNEEYLKSKIRTPNAFILYRSQISQNFKYMRILQIKLS</sequence>
<keyword evidence="2" id="KW-1185">Reference proteome</keyword>
<evidence type="ECO:0000313" key="1">
    <source>
        <dbReference type="EMBL" id="CAG8761041.1"/>
    </source>
</evidence>
<dbReference type="Proteomes" id="UP000789405">
    <property type="component" value="Unassembled WGS sequence"/>
</dbReference>
<name>A0A9N9J5X9_9GLOM</name>
<protein>
    <submittedName>
        <fullName evidence="1">20256_t:CDS:1</fullName>
    </submittedName>
</protein>
<dbReference type="AlphaFoldDB" id="A0A9N9J5X9"/>
<evidence type="ECO:0000313" key="2">
    <source>
        <dbReference type="Proteomes" id="UP000789405"/>
    </source>
</evidence>
<reference evidence="1" key="1">
    <citation type="submission" date="2021-06" db="EMBL/GenBank/DDBJ databases">
        <authorList>
            <person name="Kallberg Y."/>
            <person name="Tangrot J."/>
            <person name="Rosling A."/>
        </authorList>
    </citation>
    <scope>NUCLEOTIDE SEQUENCE</scope>
    <source>
        <strain evidence="1">MA453B</strain>
    </source>
</reference>
<accession>A0A9N9J5X9</accession>
<dbReference type="EMBL" id="CAJVPY010017242">
    <property type="protein sequence ID" value="CAG8761041.1"/>
    <property type="molecule type" value="Genomic_DNA"/>
</dbReference>
<feature type="non-terminal residue" evidence="1">
    <location>
        <position position="78"/>
    </location>
</feature>